<keyword evidence="6 7" id="KW-0472">Membrane</keyword>
<feature type="transmembrane region" description="Helical" evidence="7">
    <location>
        <begin position="133"/>
        <end position="159"/>
    </location>
</feature>
<dbReference type="CDD" id="cd06261">
    <property type="entry name" value="TM_PBP2"/>
    <property type="match status" value="1"/>
</dbReference>
<dbReference type="Gene3D" id="1.10.3720.10">
    <property type="entry name" value="MetI-like"/>
    <property type="match status" value="1"/>
</dbReference>
<dbReference type="PANTHER" id="PTHR43386">
    <property type="entry name" value="OLIGOPEPTIDE TRANSPORT SYSTEM PERMEASE PROTEIN APPC"/>
    <property type="match status" value="1"/>
</dbReference>
<reference evidence="10 11" key="1">
    <citation type="submission" date="2018-12" db="EMBL/GenBank/DDBJ databases">
        <title>Complete Genome Sequence of Glutamicibacter creatinolyticus strain LGCM259,isolated from an abscess of a 12-year-old mare in Italy.</title>
        <authorList>
            <person name="Santos R.G."/>
            <person name="Silva A.L."/>
            <person name="Seyffert N."/>
            <person name="Castro T.L.P."/>
            <person name="Attili A.R."/>
            <person name="Rifici C."/>
            <person name="Mazzullo G."/>
            <person name="Brenig B."/>
            <person name="Venanzi F."/>
            <person name="Azevedo V."/>
        </authorList>
    </citation>
    <scope>NUCLEOTIDE SEQUENCE [LARGE SCALE GENOMIC DNA]</scope>
    <source>
        <strain evidence="10 11">LGCM 259</strain>
    </source>
</reference>
<feature type="region of interest" description="Disordered" evidence="8">
    <location>
        <begin position="1"/>
        <end position="20"/>
    </location>
</feature>
<dbReference type="InterPro" id="IPR025966">
    <property type="entry name" value="OppC_N"/>
</dbReference>
<dbReference type="PANTHER" id="PTHR43386:SF6">
    <property type="entry name" value="ABC TRANSPORTER PERMEASE PROTEIN"/>
    <property type="match status" value="1"/>
</dbReference>
<dbReference type="AlphaFoldDB" id="A0A5B7WRM2"/>
<dbReference type="InterPro" id="IPR000515">
    <property type="entry name" value="MetI-like"/>
</dbReference>
<evidence type="ECO:0000256" key="4">
    <source>
        <dbReference type="ARBA" id="ARBA00022692"/>
    </source>
</evidence>
<evidence type="ECO:0000313" key="10">
    <source>
        <dbReference type="EMBL" id="QCY46539.1"/>
    </source>
</evidence>
<dbReference type="InterPro" id="IPR035906">
    <property type="entry name" value="MetI-like_sf"/>
</dbReference>
<evidence type="ECO:0000313" key="11">
    <source>
        <dbReference type="Proteomes" id="UP000307000"/>
    </source>
</evidence>
<organism evidence="10 11">
    <name type="scientific">Glutamicibacter creatinolyticus</name>
    <dbReference type="NCBI Taxonomy" id="162496"/>
    <lineage>
        <taxon>Bacteria</taxon>
        <taxon>Bacillati</taxon>
        <taxon>Actinomycetota</taxon>
        <taxon>Actinomycetes</taxon>
        <taxon>Micrococcales</taxon>
        <taxon>Micrococcaceae</taxon>
        <taxon>Glutamicibacter</taxon>
    </lineage>
</organism>
<dbReference type="GO" id="GO:0055085">
    <property type="term" value="P:transmembrane transport"/>
    <property type="evidence" value="ECO:0007669"/>
    <property type="project" value="InterPro"/>
</dbReference>
<evidence type="ECO:0000256" key="1">
    <source>
        <dbReference type="ARBA" id="ARBA00004651"/>
    </source>
</evidence>
<feature type="transmembrane region" description="Helical" evidence="7">
    <location>
        <begin position="68"/>
        <end position="89"/>
    </location>
</feature>
<accession>A0A5B7WRM2</accession>
<keyword evidence="2 7" id="KW-0813">Transport</keyword>
<evidence type="ECO:0000256" key="7">
    <source>
        <dbReference type="RuleBase" id="RU363032"/>
    </source>
</evidence>
<evidence type="ECO:0000259" key="9">
    <source>
        <dbReference type="PROSITE" id="PS50928"/>
    </source>
</evidence>
<dbReference type="GO" id="GO:0005886">
    <property type="term" value="C:plasma membrane"/>
    <property type="evidence" value="ECO:0007669"/>
    <property type="project" value="UniProtKB-SubCell"/>
</dbReference>
<comment type="subcellular location">
    <subcellularLocation>
        <location evidence="1 7">Cell membrane</location>
        <topology evidence="1 7">Multi-pass membrane protein</topology>
    </subcellularLocation>
</comment>
<evidence type="ECO:0000256" key="2">
    <source>
        <dbReference type="ARBA" id="ARBA00022448"/>
    </source>
</evidence>
<feature type="transmembrane region" description="Helical" evidence="7">
    <location>
        <begin position="196"/>
        <end position="215"/>
    </location>
</feature>
<feature type="compositionally biased region" description="Polar residues" evidence="8">
    <location>
        <begin position="1"/>
        <end position="11"/>
    </location>
</feature>
<dbReference type="Pfam" id="PF12911">
    <property type="entry name" value="OppC_N"/>
    <property type="match status" value="1"/>
</dbReference>
<keyword evidence="5 7" id="KW-1133">Transmembrane helix</keyword>
<proteinExistence type="inferred from homology"/>
<keyword evidence="3" id="KW-1003">Cell membrane</keyword>
<dbReference type="Proteomes" id="UP000307000">
    <property type="component" value="Chromosome"/>
</dbReference>
<dbReference type="InterPro" id="IPR050366">
    <property type="entry name" value="BP-dependent_transpt_permease"/>
</dbReference>
<comment type="similarity">
    <text evidence="7">Belongs to the binding-protein-dependent transport system permease family.</text>
</comment>
<feature type="transmembrane region" description="Helical" evidence="7">
    <location>
        <begin position="304"/>
        <end position="325"/>
    </location>
</feature>
<dbReference type="SUPFAM" id="SSF161098">
    <property type="entry name" value="MetI-like"/>
    <property type="match status" value="1"/>
</dbReference>
<evidence type="ECO:0000256" key="6">
    <source>
        <dbReference type="ARBA" id="ARBA00023136"/>
    </source>
</evidence>
<feature type="transmembrane region" description="Helical" evidence="7">
    <location>
        <begin position="254"/>
        <end position="279"/>
    </location>
</feature>
<evidence type="ECO:0000256" key="3">
    <source>
        <dbReference type="ARBA" id="ARBA00022475"/>
    </source>
</evidence>
<dbReference type="KEGG" id="gcr:GcLGCM259_0783"/>
<evidence type="ECO:0000256" key="8">
    <source>
        <dbReference type="SAM" id="MobiDB-lite"/>
    </source>
</evidence>
<keyword evidence="4 7" id="KW-0812">Transmembrane</keyword>
<gene>
    <name evidence="10" type="ORF">GcLGCM259_0783</name>
</gene>
<dbReference type="Pfam" id="PF00528">
    <property type="entry name" value="BPD_transp_1"/>
    <property type="match status" value="1"/>
</dbReference>
<sequence>MPENITPTNASGGMEPNRRAGKVSKYHIPHYVAPLDETPLKAVDAVEETSKPLSMWAEAWRSLRKQPLFIISVIMILAVLFVAALPGVLTGNDPLQCDLMNSNSPATEGHPMGFNFQGCDIYSRVIYGTRASLLVGVMTTIFVVIIGGSIGALAGYYGGWLDAVLARIGDIFFALPLILGAIIVMQLPAFRENKSVWTVIVTLTIFGWPQVARIARGAVIESRAADYVKASRALGLSKFSALVKHVIPNSLAPIIVIATVNLGIYIVAEATLSFLGIGLPPDVMSWGNDIAAAQTQLRNNPWVLFWPALFLSATVLSFIMLGDAVRDALDPKSRKGA</sequence>
<dbReference type="PROSITE" id="PS50928">
    <property type="entry name" value="ABC_TM1"/>
    <property type="match status" value="1"/>
</dbReference>
<protein>
    <submittedName>
        <fullName evidence="10">Peptide ABC transporter permease</fullName>
    </submittedName>
</protein>
<evidence type="ECO:0000256" key="5">
    <source>
        <dbReference type="ARBA" id="ARBA00022989"/>
    </source>
</evidence>
<name>A0A5B7WRM2_9MICC</name>
<feature type="transmembrane region" description="Helical" evidence="7">
    <location>
        <begin position="171"/>
        <end position="190"/>
    </location>
</feature>
<dbReference type="EMBL" id="CP034412">
    <property type="protein sequence ID" value="QCY46539.1"/>
    <property type="molecule type" value="Genomic_DNA"/>
</dbReference>
<keyword evidence="11" id="KW-1185">Reference proteome</keyword>
<feature type="domain" description="ABC transmembrane type-1" evidence="9">
    <location>
        <begin position="129"/>
        <end position="322"/>
    </location>
</feature>